<dbReference type="InterPro" id="IPR052018">
    <property type="entry name" value="PHP_domain"/>
</dbReference>
<comment type="caution">
    <text evidence="3">The sequence shown here is derived from an EMBL/GenBank/DDBJ whole genome shotgun (WGS) entry which is preliminary data.</text>
</comment>
<dbReference type="AlphaFoldDB" id="A0A939D9T9"/>
<dbReference type="InterPro" id="IPR004013">
    <property type="entry name" value="PHP_dom"/>
</dbReference>
<evidence type="ECO:0000259" key="2">
    <source>
        <dbReference type="SMART" id="SM00481"/>
    </source>
</evidence>
<dbReference type="Gene3D" id="3.20.20.140">
    <property type="entry name" value="Metal-dependent hydrolases"/>
    <property type="match status" value="1"/>
</dbReference>
<dbReference type="SMART" id="SM00481">
    <property type="entry name" value="POLIIIAc"/>
    <property type="match status" value="1"/>
</dbReference>
<feature type="domain" description="Polymerase/histidinol phosphatase N-terminal" evidence="2">
    <location>
        <begin position="5"/>
        <end position="70"/>
    </location>
</feature>
<name>A0A939D9T9_CLOAM</name>
<dbReference type="Gene3D" id="1.10.150.650">
    <property type="match status" value="1"/>
</dbReference>
<evidence type="ECO:0000256" key="1">
    <source>
        <dbReference type="SAM" id="Coils"/>
    </source>
</evidence>
<evidence type="ECO:0000313" key="3">
    <source>
        <dbReference type="EMBL" id="MBN7773707.1"/>
    </source>
</evidence>
<dbReference type="GO" id="GO:0004534">
    <property type="term" value="F:5'-3' RNA exonuclease activity"/>
    <property type="evidence" value="ECO:0007669"/>
    <property type="project" value="TreeGrafter"/>
</dbReference>
<dbReference type="GO" id="GO:0035312">
    <property type="term" value="F:5'-3' DNA exonuclease activity"/>
    <property type="evidence" value="ECO:0007669"/>
    <property type="project" value="TreeGrafter"/>
</dbReference>
<dbReference type="RefSeq" id="WP_206582546.1">
    <property type="nucleotide sequence ID" value="NZ_JAFJZZ010000004.1"/>
</dbReference>
<dbReference type="EMBL" id="JAFJZZ010000004">
    <property type="protein sequence ID" value="MBN7773707.1"/>
    <property type="molecule type" value="Genomic_DNA"/>
</dbReference>
<organism evidence="3 4">
    <name type="scientific">Clostridium aminobutyricum</name>
    <dbReference type="NCBI Taxonomy" id="33953"/>
    <lineage>
        <taxon>Bacteria</taxon>
        <taxon>Bacillati</taxon>
        <taxon>Bacillota</taxon>
        <taxon>Clostridia</taxon>
        <taxon>Eubacteriales</taxon>
        <taxon>Clostridiaceae</taxon>
        <taxon>Clostridium</taxon>
    </lineage>
</organism>
<sequence length="270" mass="30393">MSYKTDLHLHTYFSDGSMSPTDIVKRAKEMGYELISITDHDGVDGIPEATIAGKALGIKVIPGIELSTEDEQRISMHILGYDIDIDNPELLDKLKELKQKRKDRNDQLIEVLNKMGYAISMEDLRFTEGQSYIGKPIIARALLKKGYITDAKQAFESGKFLESPEAKAVKKDKISAEEAITLIKKAGGIAVLAHPMKIKKIGDRGTDQFYEELEKLIQKMKAFGLKGIECYHTDQTNQESLRLVELAEKYHLHITEGSDYHGPEFEKPHA</sequence>
<dbReference type="Proteomes" id="UP000664545">
    <property type="component" value="Unassembled WGS sequence"/>
</dbReference>
<dbReference type="Pfam" id="PF02811">
    <property type="entry name" value="PHP"/>
    <property type="match status" value="1"/>
</dbReference>
<keyword evidence="1" id="KW-0175">Coiled coil</keyword>
<dbReference type="PANTHER" id="PTHR42924:SF3">
    <property type="entry name" value="POLYMERASE_HISTIDINOL PHOSPHATASE N-TERMINAL DOMAIN-CONTAINING PROTEIN"/>
    <property type="match status" value="1"/>
</dbReference>
<dbReference type="SUPFAM" id="SSF89550">
    <property type="entry name" value="PHP domain-like"/>
    <property type="match status" value="1"/>
</dbReference>
<accession>A0A939D9T9</accession>
<proteinExistence type="predicted"/>
<dbReference type="InterPro" id="IPR003141">
    <property type="entry name" value="Pol/His_phosphatase_N"/>
</dbReference>
<keyword evidence="4" id="KW-1185">Reference proteome</keyword>
<protein>
    <submittedName>
        <fullName evidence="3">PHP domain-containing protein</fullName>
    </submittedName>
</protein>
<gene>
    <name evidence="3" type="ORF">JYB65_10070</name>
</gene>
<dbReference type="PANTHER" id="PTHR42924">
    <property type="entry name" value="EXONUCLEASE"/>
    <property type="match status" value="1"/>
</dbReference>
<evidence type="ECO:0000313" key="4">
    <source>
        <dbReference type="Proteomes" id="UP000664545"/>
    </source>
</evidence>
<dbReference type="CDD" id="cd07438">
    <property type="entry name" value="PHP_HisPPase_AMP"/>
    <property type="match status" value="1"/>
</dbReference>
<feature type="coiled-coil region" evidence="1">
    <location>
        <begin position="87"/>
        <end position="114"/>
    </location>
</feature>
<reference evidence="3" key="1">
    <citation type="submission" date="2021-02" db="EMBL/GenBank/DDBJ databases">
        <title>Abyssanaerobacter marinus gen.nov., sp., nov, anaerobic bacterium isolated from the Onnuri vent field of Indian Ocean and suggestion of Mogibacteriaceae fam. nov., and proposal of reclassification of ambiguous this family's genus member.</title>
        <authorList>
            <person name="Kim Y.J."/>
            <person name="Yang J.-A."/>
        </authorList>
    </citation>
    <scope>NUCLEOTIDE SEQUENCE</scope>
    <source>
        <strain evidence="3">DSM 2634</strain>
    </source>
</reference>
<dbReference type="InterPro" id="IPR016195">
    <property type="entry name" value="Pol/histidinol_Pase-like"/>
</dbReference>